<accession>A0A1E4TD19</accession>
<proteinExistence type="predicted"/>
<name>A0A1E4TD19_9ASCO</name>
<dbReference type="AlphaFoldDB" id="A0A1E4TD19"/>
<keyword evidence="2" id="KW-1185">Reference proteome</keyword>
<sequence length="147" mass="17032">MWFWQRTETDQRVRDEDKEELNALGEQFGLTFSSLDGPKTQELLRLIKSSQSLDLPTEQRTKISTAARFNCSDIELEYFECKHNNKYFMNIHPKKCFDLQKQLDDCRALQSKVLQMIGYGKSTDDRALQELADDLALKGHVRSAGPK</sequence>
<evidence type="ECO:0000313" key="2">
    <source>
        <dbReference type="Proteomes" id="UP000095023"/>
    </source>
</evidence>
<dbReference type="Proteomes" id="UP000095023">
    <property type="component" value="Unassembled WGS sequence"/>
</dbReference>
<evidence type="ECO:0000313" key="1">
    <source>
        <dbReference type="EMBL" id="ODV89655.1"/>
    </source>
</evidence>
<reference evidence="2" key="1">
    <citation type="submission" date="2016-02" db="EMBL/GenBank/DDBJ databases">
        <title>Comparative genomics of biotechnologically important yeasts.</title>
        <authorList>
            <consortium name="DOE Joint Genome Institute"/>
            <person name="Riley R."/>
            <person name="Haridas S."/>
            <person name="Wolfe K.H."/>
            <person name="Lopes M.R."/>
            <person name="Hittinger C.T."/>
            <person name="Goker M."/>
            <person name="Salamov A."/>
            <person name="Wisecaver J."/>
            <person name="Long T.M."/>
            <person name="Aerts A.L."/>
            <person name="Barry K."/>
            <person name="Choi C."/>
            <person name="Clum A."/>
            <person name="Coughlan A.Y."/>
            <person name="Deshpande S."/>
            <person name="Douglass A.P."/>
            <person name="Hanson S.J."/>
            <person name="Klenk H.-P."/>
            <person name="Labutti K."/>
            <person name="Lapidus A."/>
            <person name="Lindquist E."/>
            <person name="Lipzen A."/>
            <person name="Meier-Kolthoff J.P."/>
            <person name="Ohm R.A."/>
            <person name="Otillar R.P."/>
            <person name="Pangilinan J."/>
            <person name="Peng Y."/>
            <person name="Rokas A."/>
            <person name="Rosa C.A."/>
            <person name="Scheuner C."/>
            <person name="Sibirny A.A."/>
            <person name="Slot J.C."/>
            <person name="Stielow J.B."/>
            <person name="Sun H."/>
            <person name="Kurtzman C.P."/>
            <person name="Blackwell M."/>
            <person name="Jeffries T.W."/>
            <person name="Grigoriev I.V."/>
        </authorList>
    </citation>
    <scope>NUCLEOTIDE SEQUENCE [LARGE SCALE GENOMIC DNA]</scope>
    <source>
        <strain evidence="2">NRRL Y-17796</strain>
    </source>
</reference>
<organism evidence="1 2">
    <name type="scientific">Tortispora caseinolytica NRRL Y-17796</name>
    <dbReference type="NCBI Taxonomy" id="767744"/>
    <lineage>
        <taxon>Eukaryota</taxon>
        <taxon>Fungi</taxon>
        <taxon>Dikarya</taxon>
        <taxon>Ascomycota</taxon>
        <taxon>Saccharomycotina</taxon>
        <taxon>Trigonopsidomycetes</taxon>
        <taxon>Trigonopsidales</taxon>
        <taxon>Trigonopsidaceae</taxon>
        <taxon>Tortispora</taxon>
    </lineage>
</organism>
<dbReference type="EMBL" id="KV453843">
    <property type="protein sequence ID" value="ODV89655.1"/>
    <property type="molecule type" value="Genomic_DNA"/>
</dbReference>
<gene>
    <name evidence="1" type="ORF">CANCADRAFT_4279</name>
</gene>
<protein>
    <submittedName>
        <fullName evidence="1">Uncharacterized protein</fullName>
    </submittedName>
</protein>